<name>A0A1H1U0J1_MUCMA</name>
<protein>
    <submittedName>
        <fullName evidence="2">Uncaracterized surface protein containing fasciclin (FAS1) repeats</fullName>
    </submittedName>
</protein>
<proteinExistence type="predicted"/>
<sequence length="353" mass="38466">MNIKHRNNNRCKFFKQGICAVLFILAINGCKKDNQIVKTPDAGSGSTIDFVLNDNFSLNVVYAGLQYAGLIDTLAKPGPYTFLASDNNAFLMEGVTQYGFYYFGSVGRVQNIMRYCILNGNISFKSLPLVQNKPFLTHGGGNVYVTKYLNGSDTIVTVNGLILSSIDNRASNGLIQVLPQVMNPEIYQKLVDHIHNDTTLTMFSAALQRCKLDVSLLSGSDEYTLLAPSNTAFYKSGQLGKDLGISTLDSILTADPVKLTAFLKYHIIKGRYFEGDLYRNMQADPTGIVMLDGGKVVIGGYPSGFHAITFLGSGNNGIPSQIPTPVFYDGTINYADIPCGNGVIHIINQVLIP</sequence>
<dbReference type="STRING" id="652787.SAMN05216490_1564"/>
<dbReference type="InterPro" id="IPR050904">
    <property type="entry name" value="Adhesion/Biosynth-related"/>
</dbReference>
<organism evidence="2 3">
    <name type="scientific">Mucilaginibacter mallensis</name>
    <dbReference type="NCBI Taxonomy" id="652787"/>
    <lineage>
        <taxon>Bacteria</taxon>
        <taxon>Pseudomonadati</taxon>
        <taxon>Bacteroidota</taxon>
        <taxon>Sphingobacteriia</taxon>
        <taxon>Sphingobacteriales</taxon>
        <taxon>Sphingobacteriaceae</taxon>
        <taxon>Mucilaginibacter</taxon>
    </lineage>
</organism>
<dbReference type="Pfam" id="PF02469">
    <property type="entry name" value="Fasciclin"/>
    <property type="match status" value="2"/>
</dbReference>
<gene>
    <name evidence="2" type="ORF">SAMN05216490_1564</name>
</gene>
<feature type="domain" description="FAS1" evidence="1">
    <location>
        <begin position="45"/>
        <end position="182"/>
    </location>
</feature>
<evidence type="ECO:0000313" key="3">
    <source>
        <dbReference type="Proteomes" id="UP000199679"/>
    </source>
</evidence>
<dbReference type="PANTHER" id="PTHR10900:SF77">
    <property type="entry name" value="FI19380P1"/>
    <property type="match status" value="1"/>
</dbReference>
<accession>A0A1H1U0J1</accession>
<keyword evidence="3" id="KW-1185">Reference proteome</keyword>
<evidence type="ECO:0000313" key="2">
    <source>
        <dbReference type="EMBL" id="SDS66075.1"/>
    </source>
</evidence>
<dbReference type="PROSITE" id="PS50213">
    <property type="entry name" value="FAS1"/>
    <property type="match status" value="2"/>
</dbReference>
<dbReference type="AlphaFoldDB" id="A0A1H1U0J1"/>
<dbReference type="GO" id="GO:0005615">
    <property type="term" value="C:extracellular space"/>
    <property type="evidence" value="ECO:0007669"/>
    <property type="project" value="TreeGrafter"/>
</dbReference>
<dbReference type="Proteomes" id="UP000199679">
    <property type="component" value="Chromosome I"/>
</dbReference>
<feature type="domain" description="FAS1" evidence="1">
    <location>
        <begin position="187"/>
        <end position="351"/>
    </location>
</feature>
<evidence type="ECO:0000259" key="1">
    <source>
        <dbReference type="PROSITE" id="PS50213"/>
    </source>
</evidence>
<dbReference type="EMBL" id="LT629740">
    <property type="protein sequence ID" value="SDS66075.1"/>
    <property type="molecule type" value="Genomic_DNA"/>
</dbReference>
<reference evidence="2 3" key="1">
    <citation type="submission" date="2016-10" db="EMBL/GenBank/DDBJ databases">
        <authorList>
            <person name="de Groot N.N."/>
        </authorList>
    </citation>
    <scope>NUCLEOTIDE SEQUENCE [LARGE SCALE GENOMIC DNA]</scope>
    <source>
        <strain evidence="2 3">MP1X4</strain>
    </source>
</reference>
<dbReference type="PANTHER" id="PTHR10900">
    <property type="entry name" value="PERIOSTIN-RELATED"/>
    <property type="match status" value="1"/>
</dbReference>
<dbReference type="InterPro" id="IPR000782">
    <property type="entry name" value="FAS1_domain"/>
</dbReference>
<dbReference type="SMART" id="SM00554">
    <property type="entry name" value="FAS1"/>
    <property type="match status" value="2"/>
</dbReference>
<dbReference type="SUPFAM" id="SSF82153">
    <property type="entry name" value="FAS1 domain"/>
    <property type="match status" value="2"/>
</dbReference>
<dbReference type="Gene3D" id="2.30.180.10">
    <property type="entry name" value="FAS1 domain"/>
    <property type="match status" value="2"/>
</dbReference>
<dbReference type="InterPro" id="IPR036378">
    <property type="entry name" value="FAS1_dom_sf"/>
</dbReference>